<feature type="transmembrane region" description="Helical" evidence="3">
    <location>
        <begin position="341"/>
        <end position="363"/>
    </location>
</feature>
<comment type="similarity">
    <text evidence="2">Belongs to the acyltransferase 3 family.</text>
</comment>
<dbReference type="Pfam" id="PF01757">
    <property type="entry name" value="Acyl_transf_3"/>
    <property type="match status" value="1"/>
</dbReference>
<dbReference type="eggNOG" id="COG1835">
    <property type="taxonomic scope" value="Bacteria"/>
</dbReference>
<feature type="transmembrane region" description="Helical" evidence="3">
    <location>
        <begin position="74"/>
        <end position="92"/>
    </location>
</feature>
<feature type="transmembrane region" description="Helical" evidence="3">
    <location>
        <begin position="41"/>
        <end position="59"/>
    </location>
</feature>
<dbReference type="KEGG" id="pta:HPL003_04175"/>
<dbReference type="EMBL" id="CP003107">
    <property type="protein sequence ID" value="AET57606.1"/>
    <property type="molecule type" value="Genomic_DNA"/>
</dbReference>
<reference evidence="5 6" key="3">
    <citation type="journal article" date="2012" name="J. Bacteriol.">
        <title>Genome Sequence of Paenibacillus terrae HPL-003, a Xylanase-Producing Bacterium Isolated from Soil Found in Forest Residue.</title>
        <authorList>
            <person name="Shin S.H."/>
            <person name="Kim S."/>
            <person name="Kim J.Y."/>
            <person name="Song H.Y."/>
            <person name="Cho S.J."/>
            <person name="Kim D.R."/>
            <person name="Lee K.I."/>
            <person name="Lim H.K."/>
            <person name="Park N.J."/>
            <person name="Hwang I.T."/>
            <person name="Yang K.S."/>
        </authorList>
    </citation>
    <scope>NUCLEOTIDE SEQUENCE [LARGE SCALE GENOMIC DNA]</scope>
    <source>
        <strain evidence="5 6">HPL-003</strain>
    </source>
</reference>
<dbReference type="STRING" id="985665.HPL003_04175"/>
<feature type="transmembrane region" description="Helical" evidence="3">
    <location>
        <begin position="209"/>
        <end position="227"/>
    </location>
</feature>
<dbReference type="Proteomes" id="UP000005876">
    <property type="component" value="Chromosome"/>
</dbReference>
<feature type="transmembrane region" description="Helical" evidence="3">
    <location>
        <begin position="286"/>
        <end position="303"/>
    </location>
</feature>
<keyword evidence="5" id="KW-0012">Acyltransferase</keyword>
<keyword evidence="5" id="KW-0808">Transferase</keyword>
<feature type="transmembrane region" description="Helical" evidence="3">
    <location>
        <begin position="186"/>
        <end position="202"/>
    </location>
</feature>
<evidence type="ECO:0000313" key="5">
    <source>
        <dbReference type="EMBL" id="AET57606.1"/>
    </source>
</evidence>
<feature type="transmembrane region" description="Helical" evidence="3">
    <location>
        <begin position="113"/>
        <end position="132"/>
    </location>
</feature>
<accession>G7VUJ9</accession>
<evidence type="ECO:0000259" key="4">
    <source>
        <dbReference type="Pfam" id="PF01757"/>
    </source>
</evidence>
<dbReference type="AlphaFoldDB" id="G7VUJ9"/>
<organism evidence="5 6">
    <name type="scientific">Paenibacillus terrae (strain HPL-003)</name>
    <dbReference type="NCBI Taxonomy" id="985665"/>
    <lineage>
        <taxon>Bacteria</taxon>
        <taxon>Bacillati</taxon>
        <taxon>Bacillota</taxon>
        <taxon>Bacilli</taxon>
        <taxon>Bacillales</taxon>
        <taxon>Paenibacillaceae</taxon>
        <taxon>Paenibacillus</taxon>
    </lineage>
</organism>
<keyword evidence="3" id="KW-0472">Membrane</keyword>
<dbReference type="InterPro" id="IPR050879">
    <property type="entry name" value="Acyltransferase_3"/>
</dbReference>
<reference key="2">
    <citation type="submission" date="2011-11" db="EMBL/GenBank/DDBJ databases">
        <authorList>
            <person name="Shin S.H."/>
            <person name="Kim S."/>
            <person name="Kim J.Y."/>
        </authorList>
    </citation>
    <scope>NUCLEOTIDE SEQUENCE</scope>
    <source>
        <strain>HPL-003</strain>
    </source>
</reference>
<name>G7VUJ9_PAETH</name>
<comment type="subcellular location">
    <subcellularLocation>
        <location evidence="1">Membrane</location>
    </subcellularLocation>
</comment>
<dbReference type="InterPro" id="IPR002656">
    <property type="entry name" value="Acyl_transf_3_dom"/>
</dbReference>
<proteinExistence type="inferred from homology"/>
<evidence type="ECO:0000256" key="3">
    <source>
        <dbReference type="SAM" id="Phobius"/>
    </source>
</evidence>
<evidence type="ECO:0000313" key="6">
    <source>
        <dbReference type="Proteomes" id="UP000005876"/>
    </source>
</evidence>
<feature type="transmembrane region" description="Helical" evidence="3">
    <location>
        <begin position="315"/>
        <end position="335"/>
    </location>
</feature>
<dbReference type="PANTHER" id="PTHR23028">
    <property type="entry name" value="ACETYLTRANSFERASE"/>
    <property type="match status" value="1"/>
</dbReference>
<protein>
    <submittedName>
        <fullName evidence="5">Acyltransferase family protein</fullName>
    </submittedName>
</protein>
<gene>
    <name evidence="5" type="ordered locus">HPL003_04175</name>
</gene>
<dbReference type="GO" id="GO:0016747">
    <property type="term" value="F:acyltransferase activity, transferring groups other than amino-acyl groups"/>
    <property type="evidence" value="ECO:0007669"/>
    <property type="project" value="InterPro"/>
</dbReference>
<evidence type="ECO:0000256" key="2">
    <source>
        <dbReference type="ARBA" id="ARBA00007400"/>
    </source>
</evidence>
<keyword evidence="3" id="KW-0812">Transmembrane</keyword>
<feature type="domain" description="Acyltransferase 3" evidence="4">
    <location>
        <begin position="38"/>
        <end position="360"/>
    </location>
</feature>
<reference evidence="6" key="1">
    <citation type="submission" date="2011-11" db="EMBL/GenBank/DDBJ databases">
        <title>Complete sequence of Paenibacillus terrae HPL-003.</title>
        <authorList>
            <person name="Shin S.H."/>
            <person name="Kim S."/>
            <person name="Kim J.Y."/>
        </authorList>
    </citation>
    <scope>NUCLEOTIDE SEQUENCE [LARGE SCALE GENOMIC DNA]</scope>
    <source>
        <strain evidence="6">HPL-003</strain>
    </source>
</reference>
<dbReference type="HOGENOM" id="CLU_005679_0_1_9"/>
<feature type="transmembrane region" description="Helical" evidence="3">
    <location>
        <begin position="262"/>
        <end position="280"/>
    </location>
</feature>
<evidence type="ECO:0000256" key="1">
    <source>
        <dbReference type="ARBA" id="ARBA00004370"/>
    </source>
</evidence>
<feature type="transmembrane region" description="Helical" evidence="3">
    <location>
        <begin position="233"/>
        <end position="255"/>
    </location>
</feature>
<sequence length="390" mass="44952">MSYLQNLFGRHINFNERVDHLSQTSQLLEKRMIAKENNFDFIRLAAAVMVLLSHSYPISGNPNEFFGKITNGQWPLGGLSVAVFFVISGFLISMSFDKTKSKFRFIFNRILRVFPGLICAVLFSTFVIGAVVTNNTLSEYLTNPQTYDYLKSSFLFPVYYELPGVFTDNIYPGSVNGSLWTLPYEVLFYALVLIIGSIGCFSHKARESVFLLFVLVLYMNIFSPHIFDNYNFYGISMGSANYLLGYFLAGIIMYCYRDKIIISRKLMLCSFIVILISFKFGGLKEAFMIFGSYLVICFAYSQKIKMYKINKYGDFTYGMYIYAFPVQQFVTWIFGGGKMNTFLHFSVSFIICLTCSYLSWHLVEKKFLSLKSLYKNKKEPEHEQFEVVSS</sequence>
<keyword evidence="3" id="KW-1133">Transmembrane helix</keyword>